<dbReference type="AlphaFoldDB" id="A0A2S9VG09"/>
<comment type="caution">
    <text evidence="1">The sequence shown here is derived from an EMBL/GenBank/DDBJ whole genome shotgun (WGS) entry which is preliminary data.</text>
</comment>
<sequence length="145" mass="16930">MSQSDAAYAKWREVIAAGNDNFELHHTLITLVYYSRAIELARTLVKKWPASRRTVEALLVSYHNLAELYERENSLRLAWQVLVTAKQQMMAVFCKRGESACTVWGCRSAHQRLSRFEQQHGSFDRLRPRQRLLNPYQYDGFTSGY</sequence>
<dbReference type="Proteomes" id="UP000238949">
    <property type="component" value="Unassembled WGS sequence"/>
</dbReference>
<protein>
    <submittedName>
        <fullName evidence="1">Uncharacterized protein</fullName>
    </submittedName>
</protein>
<gene>
    <name evidence="1" type="ORF">C6Y40_01465</name>
</gene>
<proteinExistence type="predicted"/>
<organism evidence="1 2">
    <name type="scientific">Alteromonas alba</name>
    <dbReference type="NCBI Taxonomy" id="2079529"/>
    <lineage>
        <taxon>Bacteria</taxon>
        <taxon>Pseudomonadati</taxon>
        <taxon>Pseudomonadota</taxon>
        <taxon>Gammaproteobacteria</taxon>
        <taxon>Alteromonadales</taxon>
        <taxon>Alteromonadaceae</taxon>
        <taxon>Alteromonas/Salinimonas group</taxon>
        <taxon>Alteromonas</taxon>
    </lineage>
</organism>
<evidence type="ECO:0000313" key="1">
    <source>
        <dbReference type="EMBL" id="PRO75379.1"/>
    </source>
</evidence>
<evidence type="ECO:0000313" key="2">
    <source>
        <dbReference type="Proteomes" id="UP000238949"/>
    </source>
</evidence>
<accession>A0A2S9VG09</accession>
<dbReference type="RefSeq" id="WP_105932992.1">
    <property type="nucleotide sequence ID" value="NZ_PVNP01000012.1"/>
</dbReference>
<reference evidence="2" key="1">
    <citation type="journal article" date="2020" name="Int. J. Syst. Evol. Microbiol.">
        <title>Alteromonas alba sp. nov., a marine bacterium isolated from the seawater of the West Pacific Ocean.</title>
        <authorList>
            <person name="Sun C."/>
            <person name="Wu Y.-H."/>
            <person name="Xamxidin M."/>
            <person name="Cheng H."/>
            <person name="Xu X.-W."/>
        </authorList>
    </citation>
    <scope>NUCLEOTIDE SEQUENCE [LARGE SCALE GENOMIC DNA]</scope>
    <source>
        <strain evidence="2">190</strain>
    </source>
</reference>
<dbReference type="OrthoDB" id="5588378at2"/>
<dbReference type="EMBL" id="PVNP01000012">
    <property type="protein sequence ID" value="PRO75379.1"/>
    <property type="molecule type" value="Genomic_DNA"/>
</dbReference>
<keyword evidence="2" id="KW-1185">Reference proteome</keyword>
<name>A0A2S9VG09_9ALTE</name>